<sequence length="177" mass="20303">MVLDYLGFKAMTWGESFLGNPLLLTNNCTRDFLFIKERVISRLEGWKAKLLSRADMDKAVRKFWWTGSLEKNKFLALTCWDMVCQPKSRGGLGIRRFSDINFAFLSKLGWLLASGSESLWAEILRNKYCHNGNFWSSHLPTTTFVMAKGIWSTRDFIKNNSCYLVGIGANVDLWNAP</sequence>
<dbReference type="OrthoDB" id="1929473at2759"/>
<evidence type="ECO:0000313" key="1">
    <source>
        <dbReference type="EMBL" id="PON91867.1"/>
    </source>
</evidence>
<keyword evidence="2" id="KW-1185">Reference proteome</keyword>
<dbReference type="STRING" id="63057.A0A2P5F249"/>
<dbReference type="Proteomes" id="UP000237000">
    <property type="component" value="Unassembled WGS sequence"/>
</dbReference>
<dbReference type="InParanoid" id="A0A2P5F249"/>
<dbReference type="AlphaFoldDB" id="A0A2P5F249"/>
<dbReference type="EMBL" id="JXTC01000071">
    <property type="protein sequence ID" value="PON91867.1"/>
    <property type="molecule type" value="Genomic_DNA"/>
</dbReference>
<evidence type="ECO:0000313" key="2">
    <source>
        <dbReference type="Proteomes" id="UP000237000"/>
    </source>
</evidence>
<accession>A0A2P5F249</accession>
<comment type="caution">
    <text evidence="1">The sequence shown here is derived from an EMBL/GenBank/DDBJ whole genome shotgun (WGS) entry which is preliminary data.</text>
</comment>
<proteinExistence type="predicted"/>
<name>A0A2P5F249_TREOI</name>
<reference evidence="2" key="1">
    <citation type="submission" date="2016-06" db="EMBL/GenBank/DDBJ databases">
        <title>Parallel loss of symbiosis genes in relatives of nitrogen-fixing non-legume Parasponia.</title>
        <authorList>
            <person name="Van Velzen R."/>
            <person name="Holmer R."/>
            <person name="Bu F."/>
            <person name="Rutten L."/>
            <person name="Van Zeijl A."/>
            <person name="Liu W."/>
            <person name="Santuari L."/>
            <person name="Cao Q."/>
            <person name="Sharma T."/>
            <person name="Shen D."/>
            <person name="Roswanjaya Y."/>
            <person name="Wardhani T."/>
            <person name="Kalhor M.S."/>
            <person name="Jansen J."/>
            <person name="Van den Hoogen J."/>
            <person name="Gungor B."/>
            <person name="Hartog M."/>
            <person name="Hontelez J."/>
            <person name="Verver J."/>
            <person name="Yang W.-C."/>
            <person name="Schijlen E."/>
            <person name="Repin R."/>
            <person name="Schilthuizen M."/>
            <person name="Schranz E."/>
            <person name="Heidstra R."/>
            <person name="Miyata K."/>
            <person name="Fedorova E."/>
            <person name="Kohlen W."/>
            <person name="Bisseling T."/>
            <person name="Smit S."/>
            <person name="Geurts R."/>
        </authorList>
    </citation>
    <scope>NUCLEOTIDE SEQUENCE [LARGE SCALE GENOMIC DNA]</scope>
    <source>
        <strain evidence="2">cv. RG33-2</strain>
    </source>
</reference>
<protein>
    <submittedName>
        <fullName evidence="1">Uncharacterized protein</fullName>
    </submittedName>
</protein>
<dbReference type="PANTHER" id="PTHR33116:SF86">
    <property type="entry name" value="REVERSE TRANSCRIPTASE DOMAIN-CONTAINING PROTEIN"/>
    <property type="match status" value="1"/>
</dbReference>
<organism evidence="1 2">
    <name type="scientific">Trema orientale</name>
    <name type="common">Charcoal tree</name>
    <name type="synonym">Celtis orientalis</name>
    <dbReference type="NCBI Taxonomy" id="63057"/>
    <lineage>
        <taxon>Eukaryota</taxon>
        <taxon>Viridiplantae</taxon>
        <taxon>Streptophyta</taxon>
        <taxon>Embryophyta</taxon>
        <taxon>Tracheophyta</taxon>
        <taxon>Spermatophyta</taxon>
        <taxon>Magnoliopsida</taxon>
        <taxon>eudicotyledons</taxon>
        <taxon>Gunneridae</taxon>
        <taxon>Pentapetalae</taxon>
        <taxon>rosids</taxon>
        <taxon>fabids</taxon>
        <taxon>Rosales</taxon>
        <taxon>Cannabaceae</taxon>
        <taxon>Trema</taxon>
    </lineage>
</organism>
<gene>
    <name evidence="1" type="ORF">TorRG33x02_124650</name>
</gene>
<dbReference type="PANTHER" id="PTHR33116">
    <property type="entry name" value="REVERSE TRANSCRIPTASE ZINC-BINDING DOMAIN-CONTAINING PROTEIN-RELATED-RELATED"/>
    <property type="match status" value="1"/>
</dbReference>